<dbReference type="GO" id="GO:0008270">
    <property type="term" value="F:zinc ion binding"/>
    <property type="evidence" value="ECO:0007669"/>
    <property type="project" value="UniProtKB-KW"/>
</dbReference>
<dbReference type="PANTHER" id="PTHR46629">
    <property type="entry name" value="OS01G0917900 PROTEIN"/>
    <property type="match status" value="1"/>
</dbReference>
<dbReference type="EMBL" id="JBDFQZ010000005">
    <property type="protein sequence ID" value="KAK9726550.1"/>
    <property type="molecule type" value="Genomic_DNA"/>
</dbReference>
<reference evidence="4" key="1">
    <citation type="submission" date="2024-03" db="EMBL/GenBank/DDBJ databases">
        <title>WGS assembly of Saponaria officinalis var. Norfolk2.</title>
        <authorList>
            <person name="Jenkins J."/>
            <person name="Shu S."/>
            <person name="Grimwood J."/>
            <person name="Barry K."/>
            <person name="Goodstein D."/>
            <person name="Schmutz J."/>
            <person name="Leebens-Mack J."/>
            <person name="Osbourn A."/>
        </authorList>
    </citation>
    <scope>NUCLEOTIDE SEQUENCE [LARGE SCALE GENOMIC DNA]</scope>
    <source>
        <strain evidence="4">JIC</strain>
    </source>
</reference>
<dbReference type="InterPro" id="IPR001841">
    <property type="entry name" value="Znf_RING"/>
</dbReference>
<dbReference type="PROSITE" id="PS50089">
    <property type="entry name" value="ZF_RING_2"/>
    <property type="match status" value="1"/>
</dbReference>
<dbReference type="SMART" id="SM00184">
    <property type="entry name" value="RING"/>
    <property type="match status" value="1"/>
</dbReference>
<feature type="compositionally biased region" description="Basic residues" evidence="2">
    <location>
        <begin position="105"/>
        <end position="122"/>
    </location>
</feature>
<gene>
    <name evidence="4" type="ORF">RND81_05G222600</name>
</gene>
<feature type="region of interest" description="Disordered" evidence="2">
    <location>
        <begin position="94"/>
        <end position="136"/>
    </location>
</feature>
<dbReference type="AlphaFoldDB" id="A0AAW1KV49"/>
<evidence type="ECO:0000256" key="1">
    <source>
        <dbReference type="PROSITE-ProRule" id="PRU00175"/>
    </source>
</evidence>
<dbReference type="SUPFAM" id="SSF57850">
    <property type="entry name" value="RING/U-box"/>
    <property type="match status" value="1"/>
</dbReference>
<keyword evidence="1" id="KW-0862">Zinc</keyword>
<keyword evidence="1" id="KW-0479">Metal-binding</keyword>
<keyword evidence="1" id="KW-0863">Zinc-finger</keyword>
<proteinExistence type="predicted"/>
<feature type="compositionally biased region" description="Low complexity" evidence="2">
    <location>
        <begin position="123"/>
        <end position="136"/>
    </location>
</feature>
<evidence type="ECO:0000256" key="2">
    <source>
        <dbReference type="SAM" id="MobiDB-lite"/>
    </source>
</evidence>
<evidence type="ECO:0000259" key="3">
    <source>
        <dbReference type="PROSITE" id="PS50089"/>
    </source>
</evidence>
<organism evidence="4 5">
    <name type="scientific">Saponaria officinalis</name>
    <name type="common">Common soapwort</name>
    <name type="synonym">Lychnis saponaria</name>
    <dbReference type="NCBI Taxonomy" id="3572"/>
    <lineage>
        <taxon>Eukaryota</taxon>
        <taxon>Viridiplantae</taxon>
        <taxon>Streptophyta</taxon>
        <taxon>Embryophyta</taxon>
        <taxon>Tracheophyta</taxon>
        <taxon>Spermatophyta</taxon>
        <taxon>Magnoliopsida</taxon>
        <taxon>eudicotyledons</taxon>
        <taxon>Gunneridae</taxon>
        <taxon>Pentapetalae</taxon>
        <taxon>Caryophyllales</taxon>
        <taxon>Caryophyllaceae</taxon>
        <taxon>Caryophylleae</taxon>
        <taxon>Saponaria</taxon>
    </lineage>
</organism>
<evidence type="ECO:0000313" key="4">
    <source>
        <dbReference type="EMBL" id="KAK9726550.1"/>
    </source>
</evidence>
<name>A0AAW1KV49_SAPOF</name>
<comment type="caution">
    <text evidence="4">The sequence shown here is derived from an EMBL/GenBank/DDBJ whole genome shotgun (WGS) entry which is preliminary data.</text>
</comment>
<dbReference type="CDD" id="cd16449">
    <property type="entry name" value="RING-HC"/>
    <property type="match status" value="1"/>
</dbReference>
<feature type="region of interest" description="Disordered" evidence="2">
    <location>
        <begin position="1"/>
        <end position="24"/>
    </location>
</feature>
<evidence type="ECO:0000313" key="5">
    <source>
        <dbReference type="Proteomes" id="UP001443914"/>
    </source>
</evidence>
<sequence length="317" mass="34962">MGSDGGGIVAAAPTTPRRLSSQQSTLRDTFIASDIADGLTIVENTDHASSSTSLRPISNLTLGAVLNGNKKSHRHNTHNNLVLRTLHEIIRNGETLKMSGESPNRRKSWKSFKERLKRKTHHNQSQSQSQSQHQNLNSIRRIDAVPADDLSLMVVDSGGTAAGGGTFRLSAALSAEREHTRRRLSIELDEEMVDVTGLVHADNEEDMEEGPSFGAPADQPVRASLMELLEETDRQAGVSGPTYRLGDDEEDEEEEEKVVQEMRKGEVSCCVCMVRHKGAAFIPCGHTFCRLCSRELFVQRGNCPLCNNFILEILDIF</sequence>
<dbReference type="Gene3D" id="3.30.40.10">
    <property type="entry name" value="Zinc/RING finger domain, C3HC4 (zinc finger)"/>
    <property type="match status" value="1"/>
</dbReference>
<keyword evidence="5" id="KW-1185">Reference proteome</keyword>
<feature type="domain" description="RING-type" evidence="3">
    <location>
        <begin position="269"/>
        <end position="307"/>
    </location>
</feature>
<protein>
    <recommendedName>
        <fullName evidence="3">RING-type domain-containing protein</fullName>
    </recommendedName>
</protein>
<dbReference type="InterPro" id="IPR013083">
    <property type="entry name" value="Znf_RING/FYVE/PHD"/>
</dbReference>
<dbReference type="Proteomes" id="UP001443914">
    <property type="component" value="Unassembled WGS sequence"/>
</dbReference>
<accession>A0AAW1KV49</accession>
<dbReference type="Pfam" id="PF13920">
    <property type="entry name" value="zf-C3HC4_3"/>
    <property type="match status" value="1"/>
</dbReference>